<comment type="subcellular location">
    <subcellularLocation>
        <location evidence="1">Cytoplasm</location>
    </subcellularLocation>
</comment>
<gene>
    <name evidence="5" type="ORF">FISHEDRAFT_51219</name>
</gene>
<evidence type="ECO:0000313" key="5">
    <source>
        <dbReference type="EMBL" id="KIY44567.1"/>
    </source>
</evidence>
<keyword evidence="2" id="KW-0963">Cytoplasm</keyword>
<feature type="coiled-coil region" evidence="3">
    <location>
        <begin position="351"/>
        <end position="385"/>
    </location>
</feature>
<feature type="region of interest" description="Disordered" evidence="4">
    <location>
        <begin position="193"/>
        <end position="215"/>
    </location>
</feature>
<evidence type="ECO:0000256" key="3">
    <source>
        <dbReference type="SAM" id="Coils"/>
    </source>
</evidence>
<reference evidence="5 6" key="1">
    <citation type="journal article" date="2015" name="Fungal Genet. Biol.">
        <title>Evolution of novel wood decay mechanisms in Agaricales revealed by the genome sequences of Fistulina hepatica and Cylindrobasidium torrendii.</title>
        <authorList>
            <person name="Floudas D."/>
            <person name="Held B.W."/>
            <person name="Riley R."/>
            <person name="Nagy L.G."/>
            <person name="Koehler G."/>
            <person name="Ransdell A.S."/>
            <person name="Younus H."/>
            <person name="Chow J."/>
            <person name="Chiniquy J."/>
            <person name="Lipzen A."/>
            <person name="Tritt A."/>
            <person name="Sun H."/>
            <person name="Haridas S."/>
            <person name="LaButti K."/>
            <person name="Ohm R.A."/>
            <person name="Kues U."/>
            <person name="Blanchette R.A."/>
            <person name="Grigoriev I.V."/>
            <person name="Minto R.E."/>
            <person name="Hibbett D.S."/>
        </authorList>
    </citation>
    <scope>NUCLEOTIDE SEQUENCE [LARGE SCALE GENOMIC DNA]</scope>
    <source>
        <strain evidence="5 6">ATCC 64428</strain>
    </source>
</reference>
<organism evidence="5 6">
    <name type="scientific">Fistulina hepatica ATCC 64428</name>
    <dbReference type="NCBI Taxonomy" id="1128425"/>
    <lineage>
        <taxon>Eukaryota</taxon>
        <taxon>Fungi</taxon>
        <taxon>Dikarya</taxon>
        <taxon>Basidiomycota</taxon>
        <taxon>Agaricomycotina</taxon>
        <taxon>Agaricomycetes</taxon>
        <taxon>Agaricomycetidae</taxon>
        <taxon>Agaricales</taxon>
        <taxon>Fistulinaceae</taxon>
        <taxon>Fistulina</taxon>
    </lineage>
</organism>
<feature type="compositionally biased region" description="Basic and acidic residues" evidence="4">
    <location>
        <begin position="55"/>
        <end position="72"/>
    </location>
</feature>
<feature type="compositionally biased region" description="Basic and acidic residues" evidence="4">
    <location>
        <begin position="201"/>
        <end position="214"/>
    </location>
</feature>
<dbReference type="GO" id="GO:0005737">
    <property type="term" value="C:cytoplasm"/>
    <property type="evidence" value="ECO:0007669"/>
    <property type="project" value="UniProtKB-SubCell"/>
</dbReference>
<feature type="region of interest" description="Disordered" evidence="4">
    <location>
        <begin position="296"/>
        <end position="320"/>
    </location>
</feature>
<protein>
    <submittedName>
        <fullName evidence="5">Uncharacterized protein</fullName>
    </submittedName>
</protein>
<evidence type="ECO:0000256" key="4">
    <source>
        <dbReference type="SAM" id="MobiDB-lite"/>
    </source>
</evidence>
<feature type="compositionally biased region" description="Low complexity" evidence="4">
    <location>
        <begin position="309"/>
        <end position="320"/>
    </location>
</feature>
<accession>A0A0D7A0J1</accession>
<keyword evidence="3" id="KW-0175">Coiled coil</keyword>
<dbReference type="Proteomes" id="UP000054144">
    <property type="component" value="Unassembled WGS sequence"/>
</dbReference>
<evidence type="ECO:0000256" key="1">
    <source>
        <dbReference type="ARBA" id="ARBA00004496"/>
    </source>
</evidence>
<dbReference type="GO" id="GO:0005869">
    <property type="term" value="C:dynactin complex"/>
    <property type="evidence" value="ECO:0007669"/>
    <property type="project" value="InterPro"/>
</dbReference>
<dbReference type="GO" id="GO:0007017">
    <property type="term" value="P:microtubule-based process"/>
    <property type="evidence" value="ECO:0007669"/>
    <property type="project" value="InterPro"/>
</dbReference>
<keyword evidence="6" id="KW-1185">Reference proteome</keyword>
<dbReference type="InterPro" id="IPR028133">
    <property type="entry name" value="Dynamitin"/>
</dbReference>
<evidence type="ECO:0000313" key="6">
    <source>
        <dbReference type="Proteomes" id="UP000054144"/>
    </source>
</evidence>
<proteinExistence type="predicted"/>
<dbReference type="EMBL" id="KN882089">
    <property type="protein sequence ID" value="KIY44567.1"/>
    <property type="molecule type" value="Genomic_DNA"/>
</dbReference>
<sequence>MSANKYANLPDIDTAPDIYETEEVFPVAQIHKADEDDEETAPPGRNLRGKAGADQAHREELDTSELHPEHAKRTFKKAEKRRTCHSHVSYYAYPSSPTSEPSEGLSVSRSAPLPVRLRALKAELAALESELADPTNPALFSNEEEKSLAKPVDPGELIRGLVDVRARLDKIRKDKEGRGRLVGAILADDMAVNGTGPDHASPPEKLAESGEDAKSVGIDDSTKMRAFAEVDRRVGELERLVGSSSVILDETSPLPPALLPLLTRINTQLTLLTQPRHIDAISRRLKLLISDLERANAAQHHAAHRRHPSQQSPQTTSQSAAPLHEQLLPLLNRLGPSLPQIPHIVERLRTLSALHASAADFQSTLTQLEQEQAKSRAALRELEAAVSGIEEGLKENRKLIRGNVTGLEARVDGVVKRLDVLGRMS</sequence>
<dbReference type="Pfam" id="PF04912">
    <property type="entry name" value="Dynamitin"/>
    <property type="match status" value="1"/>
</dbReference>
<dbReference type="PANTHER" id="PTHR15346">
    <property type="entry name" value="DYNACTIN SUBUNIT"/>
    <property type="match status" value="1"/>
</dbReference>
<name>A0A0D7A0J1_9AGAR</name>
<dbReference type="OrthoDB" id="4977at2759"/>
<dbReference type="AlphaFoldDB" id="A0A0D7A0J1"/>
<feature type="region of interest" description="Disordered" evidence="4">
    <location>
        <begin position="28"/>
        <end position="80"/>
    </location>
</feature>
<evidence type="ECO:0000256" key="2">
    <source>
        <dbReference type="ARBA" id="ARBA00022490"/>
    </source>
</evidence>